<dbReference type="EMBL" id="AP006840">
    <property type="protein sequence ID" value="BAD39507.1"/>
    <property type="molecule type" value="Genomic_DNA"/>
</dbReference>
<reference evidence="2 3" key="1">
    <citation type="journal article" date="2004" name="Nucleic Acids Res.">
        <title>Genome sequence of Symbiobacterium thermophilum, an uncultivable bacterium that depends on microbial commensalism.</title>
        <authorList>
            <person name="Ueda K."/>
            <person name="Yamashita A."/>
            <person name="Ishikawa J."/>
            <person name="Shimada M."/>
            <person name="Watsuji T."/>
            <person name="Morimura K."/>
            <person name="Ikeda H."/>
            <person name="Hattori M."/>
            <person name="Beppu T."/>
        </authorList>
    </citation>
    <scope>NUCLEOTIDE SEQUENCE [LARGE SCALE GENOMIC DNA]</scope>
    <source>
        <strain evidence="3">T / IAM 14863</strain>
    </source>
</reference>
<accession>Q67S36</accession>
<dbReference type="KEGG" id="sth:STH522"/>
<dbReference type="HOGENOM" id="CLU_754249_0_0_9"/>
<dbReference type="Proteomes" id="UP000000417">
    <property type="component" value="Chromosome"/>
</dbReference>
<feature type="compositionally biased region" description="Low complexity" evidence="1">
    <location>
        <begin position="104"/>
        <end position="115"/>
    </location>
</feature>
<evidence type="ECO:0000313" key="3">
    <source>
        <dbReference type="Proteomes" id="UP000000417"/>
    </source>
</evidence>
<protein>
    <submittedName>
        <fullName evidence="2">Uncharacterized protein</fullName>
    </submittedName>
</protein>
<evidence type="ECO:0000313" key="2">
    <source>
        <dbReference type="EMBL" id="BAD39507.1"/>
    </source>
</evidence>
<evidence type="ECO:0000256" key="1">
    <source>
        <dbReference type="SAM" id="MobiDB-lite"/>
    </source>
</evidence>
<feature type="region of interest" description="Disordered" evidence="1">
    <location>
        <begin position="95"/>
        <end position="129"/>
    </location>
</feature>
<dbReference type="AlphaFoldDB" id="Q67S36"/>
<organism evidence="2 3">
    <name type="scientific">Symbiobacterium thermophilum (strain DSM 24528 / JCM 14929 / IAM 14863 / T)</name>
    <dbReference type="NCBI Taxonomy" id="292459"/>
    <lineage>
        <taxon>Bacteria</taxon>
        <taxon>Bacillati</taxon>
        <taxon>Bacillota</taxon>
        <taxon>Clostridia</taxon>
        <taxon>Eubacteriales</taxon>
        <taxon>Symbiobacteriaceae</taxon>
        <taxon>Symbiobacterium</taxon>
    </lineage>
</organism>
<proteinExistence type="predicted"/>
<keyword evidence="3" id="KW-1185">Reference proteome</keyword>
<gene>
    <name evidence="2" type="ordered locus">STH522</name>
</gene>
<sequence length="367" mass="39314">MVRHRHRTGRLRPGGVSLVNLFSARAGPGAPLTLALLALLEHSDRSVLEGFLALAGLSPPEGAEASFHYPAPDGPPGAGEIRLGDRRIRVAAVAPGEPPPEFPPGTAEGLLVGGPAPAGPGGLPGAEEGEPVRRLSWERLDRWLEEAAAVHDPDTRTGFLIRQFRAYLPEAGITWFRGFDAEELDRAPRAFRELSAFHRRVGELFEQVGSGFAASWPLLRTARPEDLLAGYWFRDYAVGSGGGDFLRVALDLGAGELQIALWFEPGGGAHGRLQLALAEEGGLSRALARLTPPPVLRLWSAADERHIPVGDLDPSRIHAVDWEAYTAAVQVARPLTDLAGEGLPDRLAGWTRALLDALAPVLSEVVH</sequence>
<name>Q67S36_SYMTH</name>